<evidence type="ECO:0000256" key="2">
    <source>
        <dbReference type="ARBA" id="ARBA00012438"/>
    </source>
</evidence>
<evidence type="ECO:0000313" key="10">
    <source>
        <dbReference type="Proteomes" id="UP000182114"/>
    </source>
</evidence>
<sequence length="302" mass="34587">MYLLKNKLHHPFIVVLLCVILSVSAFLITDYIVAWEKFWKGLYLSIFLPIFISTPIALVLDHYFKKITVQNIELEHLDTINKKLFLLISHDVRSPLASLKGLIDMIANNELDAEESKKYLNQLSTKLDHLNDFLNGLFEWSQKQTQNKPLDFTNFDPFEVINPTINLLKHAIEKKDIVTTVKSTKTFLYADKESFSFIFRNILHNAIKFTDKEGEIHVETKAHNGEIHITIKDNGVGITEKEIDKILNGSNWYTTKGTSQENGSGFGLRTCFYYLEKNNGRLKIESEIGNGSTFTIVLPEAS</sequence>
<dbReference type="GO" id="GO:0005886">
    <property type="term" value="C:plasma membrane"/>
    <property type="evidence" value="ECO:0007669"/>
    <property type="project" value="TreeGrafter"/>
</dbReference>
<keyword evidence="4" id="KW-0808">Transferase</keyword>
<keyword evidence="5 9" id="KW-0418">Kinase</keyword>
<dbReference type="Proteomes" id="UP000182114">
    <property type="component" value="Unassembled WGS sequence"/>
</dbReference>
<dbReference type="PRINTS" id="PR00344">
    <property type="entry name" value="BCTRLSENSOR"/>
</dbReference>
<dbReference type="InterPro" id="IPR050351">
    <property type="entry name" value="BphY/WalK/GraS-like"/>
</dbReference>
<dbReference type="SMART" id="SM00388">
    <property type="entry name" value="HisKA"/>
    <property type="match status" value="1"/>
</dbReference>
<dbReference type="InterPro" id="IPR036890">
    <property type="entry name" value="HATPase_C_sf"/>
</dbReference>
<dbReference type="SMART" id="SM00387">
    <property type="entry name" value="HATPase_c"/>
    <property type="match status" value="1"/>
</dbReference>
<proteinExistence type="predicted"/>
<dbReference type="AlphaFoldDB" id="A0A1G7D818"/>
<dbReference type="InterPro" id="IPR036097">
    <property type="entry name" value="HisK_dim/P_sf"/>
</dbReference>
<evidence type="ECO:0000256" key="3">
    <source>
        <dbReference type="ARBA" id="ARBA00022553"/>
    </source>
</evidence>
<dbReference type="EC" id="2.7.13.3" evidence="2"/>
<evidence type="ECO:0000313" key="9">
    <source>
        <dbReference type="EMBL" id="SDE47683.1"/>
    </source>
</evidence>
<dbReference type="CDD" id="cd00075">
    <property type="entry name" value="HATPase"/>
    <property type="match status" value="1"/>
</dbReference>
<comment type="catalytic activity">
    <reaction evidence="1">
        <text>ATP + protein L-histidine = ADP + protein N-phospho-L-histidine.</text>
        <dbReference type="EC" id="2.7.13.3"/>
    </reaction>
</comment>
<dbReference type="Pfam" id="PF02518">
    <property type="entry name" value="HATPase_c"/>
    <property type="match status" value="1"/>
</dbReference>
<feature type="transmembrane region" description="Helical" evidence="7">
    <location>
        <begin position="41"/>
        <end position="60"/>
    </location>
</feature>
<evidence type="ECO:0000256" key="4">
    <source>
        <dbReference type="ARBA" id="ARBA00022679"/>
    </source>
</evidence>
<protein>
    <recommendedName>
        <fullName evidence="2">histidine kinase</fullName>
        <ecNumber evidence="2">2.7.13.3</ecNumber>
    </recommendedName>
</protein>
<dbReference type="InterPro" id="IPR004358">
    <property type="entry name" value="Sig_transdc_His_kin-like_C"/>
</dbReference>
<evidence type="ECO:0000256" key="5">
    <source>
        <dbReference type="ARBA" id="ARBA00022777"/>
    </source>
</evidence>
<feature type="domain" description="Histidine kinase" evidence="8">
    <location>
        <begin position="87"/>
        <end position="302"/>
    </location>
</feature>
<dbReference type="InterPro" id="IPR003661">
    <property type="entry name" value="HisK_dim/P_dom"/>
</dbReference>
<evidence type="ECO:0000256" key="1">
    <source>
        <dbReference type="ARBA" id="ARBA00000085"/>
    </source>
</evidence>
<dbReference type="Gene3D" id="1.10.287.130">
    <property type="match status" value="1"/>
</dbReference>
<dbReference type="eggNOG" id="COG2205">
    <property type="taxonomic scope" value="Bacteria"/>
</dbReference>
<keyword evidence="6" id="KW-0902">Two-component regulatory system</keyword>
<dbReference type="PROSITE" id="PS50109">
    <property type="entry name" value="HIS_KIN"/>
    <property type="match status" value="1"/>
</dbReference>
<dbReference type="SUPFAM" id="SSF55874">
    <property type="entry name" value="ATPase domain of HSP90 chaperone/DNA topoisomerase II/histidine kinase"/>
    <property type="match status" value="1"/>
</dbReference>
<dbReference type="SUPFAM" id="SSF47384">
    <property type="entry name" value="Homodimeric domain of signal transducing histidine kinase"/>
    <property type="match status" value="1"/>
</dbReference>
<keyword evidence="3" id="KW-0597">Phosphoprotein</keyword>
<dbReference type="GO" id="GO:0000155">
    <property type="term" value="F:phosphorelay sensor kinase activity"/>
    <property type="evidence" value="ECO:0007669"/>
    <property type="project" value="InterPro"/>
</dbReference>
<dbReference type="GO" id="GO:0016036">
    <property type="term" value="P:cellular response to phosphate starvation"/>
    <property type="evidence" value="ECO:0007669"/>
    <property type="project" value="TreeGrafter"/>
</dbReference>
<dbReference type="Gene3D" id="3.30.565.10">
    <property type="entry name" value="Histidine kinase-like ATPase, C-terminal domain"/>
    <property type="match status" value="1"/>
</dbReference>
<reference evidence="10" key="1">
    <citation type="submission" date="2016-10" db="EMBL/GenBank/DDBJ databases">
        <authorList>
            <person name="Varghese N."/>
            <person name="Submissions S."/>
        </authorList>
    </citation>
    <scope>NUCLEOTIDE SEQUENCE [LARGE SCALE GENOMIC DNA]</scope>
    <source>
        <strain evidence="10">DSM 24729</strain>
    </source>
</reference>
<dbReference type="InterPro" id="IPR003594">
    <property type="entry name" value="HATPase_dom"/>
</dbReference>
<dbReference type="RefSeq" id="WP_074537235.1">
    <property type="nucleotide sequence ID" value="NZ_FNBD01000001.1"/>
</dbReference>
<evidence type="ECO:0000256" key="7">
    <source>
        <dbReference type="SAM" id="Phobius"/>
    </source>
</evidence>
<dbReference type="EMBL" id="FNBD01000001">
    <property type="protein sequence ID" value="SDE47683.1"/>
    <property type="molecule type" value="Genomic_DNA"/>
</dbReference>
<dbReference type="Pfam" id="PF00512">
    <property type="entry name" value="HisKA"/>
    <property type="match status" value="1"/>
</dbReference>
<feature type="transmembrane region" description="Helical" evidence="7">
    <location>
        <begin position="12"/>
        <end position="35"/>
    </location>
</feature>
<name>A0A1G7D818_9FLAO</name>
<dbReference type="PANTHER" id="PTHR45453">
    <property type="entry name" value="PHOSPHATE REGULON SENSOR PROTEIN PHOR"/>
    <property type="match status" value="1"/>
</dbReference>
<keyword evidence="10" id="KW-1185">Reference proteome</keyword>
<dbReference type="CDD" id="cd00082">
    <property type="entry name" value="HisKA"/>
    <property type="match status" value="1"/>
</dbReference>
<dbReference type="InterPro" id="IPR005467">
    <property type="entry name" value="His_kinase_dom"/>
</dbReference>
<keyword evidence="7" id="KW-1133">Transmembrane helix</keyword>
<keyword evidence="7" id="KW-0812">Transmembrane</keyword>
<dbReference type="GO" id="GO:0004721">
    <property type="term" value="F:phosphoprotein phosphatase activity"/>
    <property type="evidence" value="ECO:0007669"/>
    <property type="project" value="TreeGrafter"/>
</dbReference>
<evidence type="ECO:0000259" key="8">
    <source>
        <dbReference type="PROSITE" id="PS50109"/>
    </source>
</evidence>
<organism evidence="9 10">
    <name type="scientific">Cellulophaga baltica</name>
    <dbReference type="NCBI Taxonomy" id="76594"/>
    <lineage>
        <taxon>Bacteria</taxon>
        <taxon>Pseudomonadati</taxon>
        <taxon>Bacteroidota</taxon>
        <taxon>Flavobacteriia</taxon>
        <taxon>Flavobacteriales</taxon>
        <taxon>Flavobacteriaceae</taxon>
        <taxon>Cellulophaga</taxon>
    </lineage>
</organism>
<evidence type="ECO:0000256" key="6">
    <source>
        <dbReference type="ARBA" id="ARBA00023012"/>
    </source>
</evidence>
<accession>A0A1G7D818</accession>
<dbReference type="PANTHER" id="PTHR45453:SF1">
    <property type="entry name" value="PHOSPHATE REGULON SENSOR PROTEIN PHOR"/>
    <property type="match status" value="1"/>
</dbReference>
<keyword evidence="7" id="KW-0472">Membrane</keyword>
<gene>
    <name evidence="9" type="ORF">SAMN04487992_101401</name>
</gene>